<organism evidence="1 2">
    <name type="scientific">Vararia minispora EC-137</name>
    <dbReference type="NCBI Taxonomy" id="1314806"/>
    <lineage>
        <taxon>Eukaryota</taxon>
        <taxon>Fungi</taxon>
        <taxon>Dikarya</taxon>
        <taxon>Basidiomycota</taxon>
        <taxon>Agaricomycotina</taxon>
        <taxon>Agaricomycetes</taxon>
        <taxon>Russulales</taxon>
        <taxon>Lachnocladiaceae</taxon>
        <taxon>Vararia</taxon>
    </lineage>
</organism>
<dbReference type="EMBL" id="MU273786">
    <property type="protein sequence ID" value="KAI0028159.1"/>
    <property type="molecule type" value="Genomic_DNA"/>
</dbReference>
<dbReference type="Proteomes" id="UP000814128">
    <property type="component" value="Unassembled WGS sequence"/>
</dbReference>
<reference evidence="1" key="1">
    <citation type="submission" date="2021-02" db="EMBL/GenBank/DDBJ databases">
        <authorList>
            <consortium name="DOE Joint Genome Institute"/>
            <person name="Ahrendt S."/>
            <person name="Looney B.P."/>
            <person name="Miyauchi S."/>
            <person name="Morin E."/>
            <person name="Drula E."/>
            <person name="Courty P.E."/>
            <person name="Chicoki N."/>
            <person name="Fauchery L."/>
            <person name="Kohler A."/>
            <person name="Kuo A."/>
            <person name="Labutti K."/>
            <person name="Pangilinan J."/>
            <person name="Lipzen A."/>
            <person name="Riley R."/>
            <person name="Andreopoulos W."/>
            <person name="He G."/>
            <person name="Johnson J."/>
            <person name="Barry K.W."/>
            <person name="Grigoriev I.V."/>
            <person name="Nagy L."/>
            <person name="Hibbett D."/>
            <person name="Henrissat B."/>
            <person name="Matheny P.B."/>
            <person name="Labbe J."/>
            <person name="Martin F."/>
        </authorList>
    </citation>
    <scope>NUCLEOTIDE SEQUENCE</scope>
    <source>
        <strain evidence="1">EC-137</strain>
    </source>
</reference>
<gene>
    <name evidence="1" type="ORF">K488DRAFT_73986</name>
</gene>
<evidence type="ECO:0000313" key="1">
    <source>
        <dbReference type="EMBL" id="KAI0028159.1"/>
    </source>
</evidence>
<name>A0ACB8Q8M2_9AGAM</name>
<sequence>MPSLRRSFSTPAVRSTPYPLSALVGAVRGHPRRPSSASETSTRRVLADIDWWRVTEGQCEPAPAEVVVQEEPEEEEEDVDARPPLEPGAGPPRAPASAQVTPGSSTDEDGDGESGVPAASFLLASGVLLERPTTPVRTVDISPQLAFRAPSGYALRVPIRRHASESSVESLDSSPDLPLTPREHFSFFDPGFAASEDDVFPIDSAVLRAFDGNKAAPAGLSMFTNNILHQHDLFA</sequence>
<protein>
    <submittedName>
        <fullName evidence="1">Uncharacterized protein</fullName>
    </submittedName>
</protein>
<proteinExistence type="predicted"/>
<accession>A0ACB8Q8M2</accession>
<keyword evidence="2" id="KW-1185">Reference proteome</keyword>
<comment type="caution">
    <text evidence="1">The sequence shown here is derived from an EMBL/GenBank/DDBJ whole genome shotgun (WGS) entry which is preliminary data.</text>
</comment>
<evidence type="ECO:0000313" key="2">
    <source>
        <dbReference type="Proteomes" id="UP000814128"/>
    </source>
</evidence>
<reference evidence="1" key="2">
    <citation type="journal article" date="2022" name="New Phytol.">
        <title>Evolutionary transition to the ectomycorrhizal habit in the genomes of a hyperdiverse lineage of mushroom-forming fungi.</title>
        <authorList>
            <person name="Looney B."/>
            <person name="Miyauchi S."/>
            <person name="Morin E."/>
            <person name="Drula E."/>
            <person name="Courty P.E."/>
            <person name="Kohler A."/>
            <person name="Kuo A."/>
            <person name="LaButti K."/>
            <person name="Pangilinan J."/>
            <person name="Lipzen A."/>
            <person name="Riley R."/>
            <person name="Andreopoulos W."/>
            <person name="He G."/>
            <person name="Johnson J."/>
            <person name="Nolan M."/>
            <person name="Tritt A."/>
            <person name="Barry K.W."/>
            <person name="Grigoriev I.V."/>
            <person name="Nagy L.G."/>
            <person name="Hibbett D."/>
            <person name="Henrissat B."/>
            <person name="Matheny P.B."/>
            <person name="Labbe J."/>
            <person name="Martin F.M."/>
        </authorList>
    </citation>
    <scope>NUCLEOTIDE SEQUENCE</scope>
    <source>
        <strain evidence="1">EC-137</strain>
    </source>
</reference>